<name>A0A6V6Z6A6_9FLAO</name>
<accession>A0A6V6Z6A6</accession>
<keyword evidence="1" id="KW-0418">Kinase</keyword>
<reference evidence="1 2" key="1">
    <citation type="submission" date="2020-06" db="EMBL/GenBank/DDBJ databases">
        <authorList>
            <person name="Criscuolo A."/>
        </authorList>
    </citation>
    <scope>NUCLEOTIDE SEQUENCE [LARGE SCALE GENOMIC DNA]</scope>
    <source>
        <strain evidence="2">CIP 111411</strain>
    </source>
</reference>
<comment type="caution">
    <text evidence="1">The sequence shown here is derived from an EMBL/GenBank/DDBJ whole genome shotgun (WGS) entry which is preliminary data.</text>
</comment>
<protein>
    <submittedName>
        <fullName evidence="1">Histidine kinase</fullName>
    </submittedName>
</protein>
<keyword evidence="1" id="KW-0808">Transferase</keyword>
<proteinExistence type="predicted"/>
<gene>
    <name evidence="1" type="ORF">FLAT13_03782</name>
</gene>
<dbReference type="GO" id="GO:0016301">
    <property type="term" value="F:kinase activity"/>
    <property type="evidence" value="ECO:0007669"/>
    <property type="project" value="UniProtKB-KW"/>
</dbReference>
<dbReference type="Proteomes" id="UP000530060">
    <property type="component" value="Unassembled WGS sequence"/>
</dbReference>
<dbReference type="GO" id="GO:0000160">
    <property type="term" value="P:phosphorelay signal transduction system"/>
    <property type="evidence" value="ECO:0007669"/>
    <property type="project" value="InterPro"/>
</dbReference>
<dbReference type="InterPro" id="IPR036641">
    <property type="entry name" value="HPT_dom_sf"/>
</dbReference>
<evidence type="ECO:0000313" key="2">
    <source>
        <dbReference type="Proteomes" id="UP000530060"/>
    </source>
</evidence>
<dbReference type="Gene3D" id="1.20.120.160">
    <property type="entry name" value="HPT domain"/>
    <property type="match status" value="1"/>
</dbReference>
<dbReference type="RefSeq" id="WP_031453290.1">
    <property type="nucleotide sequence ID" value="NZ_CAIJDP010000082.1"/>
</dbReference>
<dbReference type="EMBL" id="CAIJDP010000082">
    <property type="protein sequence ID" value="CAD0007323.1"/>
    <property type="molecule type" value="Genomic_DNA"/>
</dbReference>
<evidence type="ECO:0000313" key="1">
    <source>
        <dbReference type="EMBL" id="CAD0007323.1"/>
    </source>
</evidence>
<sequence length="109" mass="12665">MEQPNLNYINNLSGDDMAFKQLIISTLKKELPLEINEYHSKIENNCFTGTAEIIHKIKHKISIMGMEKSYYLAEEFEISLKKQSVAFKEVLKVEFDEILSTMQDFVDSL</sequence>
<dbReference type="SUPFAM" id="SSF47226">
    <property type="entry name" value="Histidine-containing phosphotransfer domain, HPT domain"/>
    <property type="match status" value="1"/>
</dbReference>
<dbReference type="AlphaFoldDB" id="A0A6V6Z6A6"/>
<keyword evidence="2" id="KW-1185">Reference proteome</keyword>
<organism evidence="1 2">
    <name type="scientific">Flavobacterium salmonis</name>
    <dbReference type="NCBI Taxonomy" id="2654844"/>
    <lineage>
        <taxon>Bacteria</taxon>
        <taxon>Pseudomonadati</taxon>
        <taxon>Bacteroidota</taxon>
        <taxon>Flavobacteriia</taxon>
        <taxon>Flavobacteriales</taxon>
        <taxon>Flavobacteriaceae</taxon>
        <taxon>Flavobacterium</taxon>
    </lineage>
</organism>